<dbReference type="RefSeq" id="WP_144677102.1">
    <property type="nucleotide sequence ID" value="NZ_JAYFNZ010000062.1"/>
</dbReference>
<dbReference type="EMBL" id="LK996017">
    <property type="protein sequence ID" value="CDX04718.1"/>
    <property type="molecule type" value="Genomic_DNA"/>
</dbReference>
<gene>
    <name evidence="1" type="ORF">DPCES_4832</name>
</gene>
<accession>A0A098B751</accession>
<protein>
    <submittedName>
        <fullName evidence="1">Cell wall hydrolase/autolysin, catalytic</fullName>
    </submittedName>
</protein>
<sequence length="248" mass="28528">MSQMHQQLINEYTRTRLNEEAVSIERIYFYKTDKRVNPKQEEPLWHAAGDIPILVSAPHAVRHFRQKKIKMSDEYTGSIVYLLNKLTGCHAIAVTKLYGGDPNVDSPCIYKEKLAQLCRQGKIKLLLDIHGAARDRDFDVDFGTNNRRNLLEKMHTDEILAQNFRNCGFSKISSDYFAASSPNTIANFAARELGIPAVQIEINKHYRVPAQNPQGFHRLMAALVESINSVGRRYQEGWKDINRERKIR</sequence>
<dbReference type="GO" id="GO:0016787">
    <property type="term" value="F:hydrolase activity"/>
    <property type="evidence" value="ECO:0007669"/>
    <property type="project" value="UniProtKB-KW"/>
</dbReference>
<dbReference type="Gene3D" id="3.40.630.40">
    <property type="entry name" value="Zn-dependent exopeptidases"/>
    <property type="match status" value="1"/>
</dbReference>
<dbReference type="SUPFAM" id="SSF53187">
    <property type="entry name" value="Zn-dependent exopeptidases"/>
    <property type="match status" value="1"/>
</dbReference>
<evidence type="ECO:0000313" key="1">
    <source>
        <dbReference type="EMBL" id="CDX04718.1"/>
    </source>
</evidence>
<keyword evidence="1" id="KW-0378">Hydrolase</keyword>
<name>A0A098B751_DESHA</name>
<proteinExistence type="predicted"/>
<reference evidence="1" key="1">
    <citation type="submission" date="2014-07" db="EMBL/GenBank/DDBJ databases">
        <authorList>
            <person name="Hornung V.Bastian."/>
        </authorList>
    </citation>
    <scope>NUCLEOTIDE SEQUENCE</scope>
    <source>
        <strain evidence="1">PCE-S</strain>
    </source>
</reference>
<dbReference type="PATRIC" id="fig|49338.4.peg.5196"/>
<dbReference type="AlphaFoldDB" id="A0A098B751"/>
<organism evidence="1">
    <name type="scientific">Desulfitobacterium hafniense</name>
    <name type="common">Desulfitobacterium frappieri</name>
    <dbReference type="NCBI Taxonomy" id="49338"/>
    <lineage>
        <taxon>Bacteria</taxon>
        <taxon>Bacillati</taxon>
        <taxon>Bacillota</taxon>
        <taxon>Clostridia</taxon>
        <taxon>Eubacteriales</taxon>
        <taxon>Desulfitobacteriaceae</taxon>
        <taxon>Desulfitobacterium</taxon>
    </lineage>
</organism>